<feature type="chain" id="PRO_5030722854" description="Ricin B lectin domain-containing protein" evidence="1">
    <location>
        <begin position="25"/>
        <end position="335"/>
    </location>
</feature>
<reference evidence="3" key="1">
    <citation type="submission" date="2021-01" db="EMBL/GenBank/DDBJ databases">
        <authorList>
            <person name="Corre E."/>
            <person name="Pelletier E."/>
            <person name="Niang G."/>
            <person name="Scheremetjew M."/>
            <person name="Finn R."/>
            <person name="Kale V."/>
            <person name="Holt S."/>
            <person name="Cochrane G."/>
            <person name="Meng A."/>
            <person name="Brown T."/>
            <person name="Cohen L."/>
        </authorList>
    </citation>
    <scope>NUCLEOTIDE SEQUENCE</scope>
    <source>
        <strain evidence="3">CCCM 845</strain>
    </source>
</reference>
<evidence type="ECO:0000313" key="3">
    <source>
        <dbReference type="EMBL" id="CAD9725737.1"/>
    </source>
</evidence>
<organism evidence="3">
    <name type="scientific">Prorocentrum micans</name>
    <name type="common">Red tide dinoflagellate</name>
    <dbReference type="NCBI Taxonomy" id="2945"/>
    <lineage>
        <taxon>Eukaryota</taxon>
        <taxon>Sar</taxon>
        <taxon>Alveolata</taxon>
        <taxon>Dinophyceae</taxon>
        <taxon>Prorocentrales</taxon>
        <taxon>Prorocentraceae</taxon>
        <taxon>Prorocentrum</taxon>
    </lineage>
</organism>
<keyword evidence="1" id="KW-0732">Signal</keyword>
<name>A0A7S2TCT6_PROMC</name>
<sequence>MKVFRKYSAIVLVVLSLFSSLAKGNVPEMSAANTTETFDDVVTFLGNETESRLRGMGRNLGESSNRNEVRGSIEARCDLVLFGDEVDWQDYGKIIAAIGVDVFGSGGGATYAVIEDILKDQLKAVGLDTLKRILNGEVRDVNFNGEIAQLSGGIATYNNRGWSYKCCWPKWNFACCCSECGKQYWTLPNSHQPYLCWKGRNKDISNEVHPRTAASARPIKIMDKQHEQHMCFDVHTGDNNLYMSNCHGGSNQRFYFSDGLWKSAWKEDHCLDWDTQHNVYLHSCHGNSNQRWTFENGRIRNNANRGLCLDYDPGSKNLYMGSCHNGWNQFFRWAA</sequence>
<gene>
    <name evidence="3" type="ORF">PMIC02512_LOCUS3067</name>
</gene>
<dbReference type="PROSITE" id="PS50231">
    <property type="entry name" value="RICIN_B_LECTIN"/>
    <property type="match status" value="1"/>
</dbReference>
<dbReference type="EMBL" id="HBHN01011659">
    <property type="protein sequence ID" value="CAD9725737.1"/>
    <property type="molecule type" value="Transcribed_RNA"/>
</dbReference>
<dbReference type="InterPro" id="IPR000772">
    <property type="entry name" value="Ricin_B_lectin"/>
</dbReference>
<feature type="signal peptide" evidence="1">
    <location>
        <begin position="1"/>
        <end position="24"/>
    </location>
</feature>
<dbReference type="InterPro" id="IPR035992">
    <property type="entry name" value="Ricin_B-like_lectins"/>
</dbReference>
<dbReference type="AlphaFoldDB" id="A0A7S2TCT6"/>
<proteinExistence type="predicted"/>
<feature type="domain" description="Ricin B lectin" evidence="2">
    <location>
        <begin position="216"/>
        <end position="334"/>
    </location>
</feature>
<accession>A0A7S2TCT6</accession>
<evidence type="ECO:0000256" key="1">
    <source>
        <dbReference type="SAM" id="SignalP"/>
    </source>
</evidence>
<dbReference type="SMART" id="SM00458">
    <property type="entry name" value="RICIN"/>
    <property type="match status" value="1"/>
</dbReference>
<dbReference type="Gene3D" id="2.80.10.50">
    <property type="match status" value="1"/>
</dbReference>
<dbReference type="SUPFAM" id="SSF50370">
    <property type="entry name" value="Ricin B-like lectins"/>
    <property type="match status" value="1"/>
</dbReference>
<evidence type="ECO:0000259" key="2">
    <source>
        <dbReference type="SMART" id="SM00458"/>
    </source>
</evidence>
<protein>
    <recommendedName>
        <fullName evidence="2">Ricin B lectin domain-containing protein</fullName>
    </recommendedName>
</protein>